<dbReference type="GO" id="GO:0016491">
    <property type="term" value="F:oxidoreductase activity"/>
    <property type="evidence" value="ECO:0007669"/>
    <property type="project" value="UniProtKB-KW"/>
</dbReference>
<dbReference type="PROSITE" id="PS00080">
    <property type="entry name" value="MULTICOPPER_OXIDASE2"/>
    <property type="match status" value="1"/>
</dbReference>
<keyword evidence="3" id="KW-0560">Oxidoreductase</keyword>
<keyword evidence="2" id="KW-0479">Metal-binding</keyword>
<evidence type="ECO:0000256" key="2">
    <source>
        <dbReference type="ARBA" id="ARBA00022723"/>
    </source>
</evidence>
<feature type="compositionally biased region" description="Basic and acidic residues" evidence="4">
    <location>
        <begin position="480"/>
        <end position="492"/>
    </location>
</feature>
<dbReference type="Pfam" id="PF00394">
    <property type="entry name" value="Cu-oxidase"/>
    <property type="match status" value="1"/>
</dbReference>
<dbReference type="Pfam" id="PF07732">
    <property type="entry name" value="Cu-oxidase_3"/>
    <property type="match status" value="1"/>
</dbReference>
<dbReference type="InterPro" id="IPR002355">
    <property type="entry name" value="Cu_oxidase_Cu_BS"/>
</dbReference>
<dbReference type="RefSeq" id="WP_007088199.1">
    <property type="nucleotide sequence ID" value="NZ_AJLS01000188.1"/>
</dbReference>
<dbReference type="PANTHER" id="PTHR48267:SF1">
    <property type="entry name" value="BILIRUBIN OXIDASE"/>
    <property type="match status" value="1"/>
</dbReference>
<dbReference type="CDD" id="cd13867">
    <property type="entry name" value="CuRO_2_CueO_FtsP"/>
    <property type="match status" value="1"/>
</dbReference>
<keyword evidence="9" id="KW-1185">Reference proteome</keyword>
<sequence>MKTYKYIFGLLLLVVVFGLSGCKDEKPVTNVGKLHFENPLKLPQLVEPTIASDGTKHFTLTIQTGTTEFLPGKMTDTWGINGSYLGPTVKVSRGDHVTMDVVNKLDEPSTLHWHGMKLPAAMDGGPHQMIEAGGTWSPNWTIDQPAATTWYHPHIHGKTAQHIYRGLAGMFLIDDEDSKKLPSDYGVNDIPLIVQDKLFTSDGQLSEKDDTTFGTLGNEILVNGTYDPYVKVTASQVRFRLLNASNARAYDFGFTDDRSFKVVANDAGLLEKPVTLDRVMLSPGERAEIVVTFKPGEETILHSYSSGSGIENGEFDLLKVVAASKLTESAPIAKQLSSIPPIKAPKDAKVRQFKLTMKSEINDKKMDMNRIDEVVPAGTKEIWEINNFGSSHNFHIHDAAFRVLDVNGKKPPEYERGRKDTVFIPNGATVRLAVEFGNYPDQNHPLMYHCHLLRHEDDGMMGQFLLVEPGTESQISTKLPKTDTEYQHNGHH</sequence>
<evidence type="ECO:0000313" key="8">
    <source>
        <dbReference type="EMBL" id="EKN62399.1"/>
    </source>
</evidence>
<evidence type="ECO:0000313" key="9">
    <source>
        <dbReference type="Proteomes" id="UP000006316"/>
    </source>
</evidence>
<dbReference type="Gene3D" id="2.60.40.420">
    <property type="entry name" value="Cupredoxins - blue copper proteins"/>
    <property type="match status" value="3"/>
</dbReference>
<feature type="region of interest" description="Disordered" evidence="4">
    <location>
        <begin position="471"/>
        <end position="492"/>
    </location>
</feature>
<evidence type="ECO:0000256" key="4">
    <source>
        <dbReference type="SAM" id="MobiDB-lite"/>
    </source>
</evidence>
<dbReference type="PANTHER" id="PTHR48267">
    <property type="entry name" value="CUPREDOXIN SUPERFAMILY PROTEIN"/>
    <property type="match status" value="1"/>
</dbReference>
<dbReference type="OrthoDB" id="9757546at2"/>
<evidence type="ECO:0000259" key="5">
    <source>
        <dbReference type="Pfam" id="PF00394"/>
    </source>
</evidence>
<dbReference type="InterPro" id="IPR011707">
    <property type="entry name" value="Cu-oxidase-like_N"/>
</dbReference>
<dbReference type="STRING" id="1117379.BABA_26061"/>
<dbReference type="Proteomes" id="UP000006316">
    <property type="component" value="Unassembled WGS sequence"/>
</dbReference>
<proteinExistence type="inferred from homology"/>
<feature type="domain" description="Plastocyanin-like" evidence="7">
    <location>
        <begin position="62"/>
        <end position="177"/>
    </location>
</feature>
<organism evidence="8 9">
    <name type="scientific">Neobacillus bataviensis LMG 21833</name>
    <dbReference type="NCBI Taxonomy" id="1117379"/>
    <lineage>
        <taxon>Bacteria</taxon>
        <taxon>Bacillati</taxon>
        <taxon>Bacillota</taxon>
        <taxon>Bacilli</taxon>
        <taxon>Bacillales</taxon>
        <taxon>Bacillaceae</taxon>
        <taxon>Neobacillus</taxon>
    </lineage>
</organism>
<feature type="domain" description="Plastocyanin-like" evidence="6">
    <location>
        <begin position="345"/>
        <end position="465"/>
    </location>
</feature>
<evidence type="ECO:0000256" key="1">
    <source>
        <dbReference type="ARBA" id="ARBA00010609"/>
    </source>
</evidence>
<accession>K6D2C8</accession>
<dbReference type="eggNOG" id="COG2132">
    <property type="taxonomic scope" value="Bacteria"/>
</dbReference>
<dbReference type="PATRIC" id="fig|1117379.3.peg.5405"/>
<dbReference type="PROSITE" id="PS51257">
    <property type="entry name" value="PROKAR_LIPOPROTEIN"/>
    <property type="match status" value="1"/>
</dbReference>
<name>K6D2C8_9BACI</name>
<dbReference type="InterPro" id="IPR011706">
    <property type="entry name" value="Cu-oxidase_C"/>
</dbReference>
<dbReference type="SUPFAM" id="SSF49503">
    <property type="entry name" value="Cupredoxins"/>
    <property type="match status" value="3"/>
</dbReference>
<dbReference type="EMBL" id="AJLS01000188">
    <property type="protein sequence ID" value="EKN62399.1"/>
    <property type="molecule type" value="Genomic_DNA"/>
</dbReference>
<gene>
    <name evidence="8" type="ORF">BABA_26061</name>
</gene>
<dbReference type="InterPro" id="IPR045087">
    <property type="entry name" value="Cu-oxidase_fam"/>
</dbReference>
<dbReference type="CDD" id="cd13890">
    <property type="entry name" value="CuRO_3_CueO_FtsP"/>
    <property type="match status" value="1"/>
</dbReference>
<comment type="similarity">
    <text evidence="1">Belongs to the multicopper oxidase family.</text>
</comment>
<feature type="domain" description="Plastocyanin-like" evidence="5">
    <location>
        <begin position="211"/>
        <end position="294"/>
    </location>
</feature>
<dbReference type="GO" id="GO:0005507">
    <property type="term" value="F:copper ion binding"/>
    <property type="evidence" value="ECO:0007669"/>
    <property type="project" value="InterPro"/>
</dbReference>
<evidence type="ECO:0000259" key="6">
    <source>
        <dbReference type="Pfam" id="PF07731"/>
    </source>
</evidence>
<reference evidence="8 9" key="1">
    <citation type="journal article" date="2012" name="Front. Microbiol.">
        <title>Redundancy and modularity in membrane-associated dissimilatory nitrate reduction in Bacillus.</title>
        <authorList>
            <person name="Heylen K."/>
            <person name="Keltjens J."/>
        </authorList>
    </citation>
    <scope>NUCLEOTIDE SEQUENCE [LARGE SCALE GENOMIC DNA]</scope>
    <source>
        <strain evidence="9">LMG 21833T</strain>
    </source>
</reference>
<dbReference type="InterPro" id="IPR008972">
    <property type="entry name" value="Cupredoxin"/>
</dbReference>
<dbReference type="InterPro" id="IPR001117">
    <property type="entry name" value="Cu-oxidase_2nd"/>
</dbReference>
<evidence type="ECO:0000259" key="7">
    <source>
        <dbReference type="Pfam" id="PF07732"/>
    </source>
</evidence>
<dbReference type="Pfam" id="PF07731">
    <property type="entry name" value="Cu-oxidase_2"/>
    <property type="match status" value="1"/>
</dbReference>
<comment type="caution">
    <text evidence="8">The sequence shown here is derived from an EMBL/GenBank/DDBJ whole genome shotgun (WGS) entry which is preliminary data.</text>
</comment>
<dbReference type="CDD" id="cd04232">
    <property type="entry name" value="CuRO_1_CueO_FtsP"/>
    <property type="match status" value="1"/>
</dbReference>
<protein>
    <submittedName>
        <fullName evidence="8">Putative multicopper oxidase</fullName>
    </submittedName>
</protein>
<dbReference type="AlphaFoldDB" id="K6D2C8"/>
<evidence type="ECO:0000256" key="3">
    <source>
        <dbReference type="ARBA" id="ARBA00023002"/>
    </source>
</evidence>